<protein>
    <submittedName>
        <fullName evidence="1">Uncharacterized protein</fullName>
    </submittedName>
</protein>
<comment type="caution">
    <text evidence="1">The sequence shown here is derived from an EMBL/GenBank/DDBJ whole genome shotgun (WGS) entry which is preliminary data.</text>
</comment>
<gene>
    <name evidence="1" type="ORF">COW36_13980</name>
</gene>
<reference evidence="1 2" key="1">
    <citation type="submission" date="2017-09" db="EMBL/GenBank/DDBJ databases">
        <title>Depth-based differentiation of microbial function through sediment-hosted aquifers and enrichment of novel symbionts in the deep terrestrial subsurface.</title>
        <authorList>
            <person name="Probst A.J."/>
            <person name="Ladd B."/>
            <person name="Jarett J.K."/>
            <person name="Geller-Mcgrath D.E."/>
            <person name="Sieber C.M."/>
            <person name="Emerson J.B."/>
            <person name="Anantharaman K."/>
            <person name="Thomas B.C."/>
            <person name="Malmstrom R."/>
            <person name="Stieglmeier M."/>
            <person name="Klingl A."/>
            <person name="Woyke T."/>
            <person name="Ryan C.M."/>
            <person name="Banfield J.F."/>
        </authorList>
    </citation>
    <scope>NUCLEOTIDE SEQUENCE [LARGE SCALE GENOMIC DNA]</scope>
    <source>
        <strain evidence="1">CG17_big_fil_post_rev_8_21_14_2_50_48_46</strain>
    </source>
</reference>
<proteinExistence type="predicted"/>
<dbReference type="AlphaFoldDB" id="A0A2M7G324"/>
<evidence type="ECO:0000313" key="2">
    <source>
        <dbReference type="Proteomes" id="UP000231019"/>
    </source>
</evidence>
<dbReference type="Proteomes" id="UP000231019">
    <property type="component" value="Unassembled WGS sequence"/>
</dbReference>
<dbReference type="PROSITE" id="PS51257">
    <property type="entry name" value="PROKAR_LIPOPROTEIN"/>
    <property type="match status" value="1"/>
</dbReference>
<evidence type="ECO:0000313" key="1">
    <source>
        <dbReference type="EMBL" id="PIW16235.1"/>
    </source>
</evidence>
<dbReference type="Gene3D" id="2.60.40.10">
    <property type="entry name" value="Immunoglobulins"/>
    <property type="match status" value="1"/>
</dbReference>
<name>A0A2M7G324_9BACT</name>
<organism evidence="1 2">
    <name type="scientific">bacterium (Candidatus Blackallbacteria) CG17_big_fil_post_rev_8_21_14_2_50_48_46</name>
    <dbReference type="NCBI Taxonomy" id="2014261"/>
    <lineage>
        <taxon>Bacteria</taxon>
        <taxon>Candidatus Blackallbacteria</taxon>
    </lineage>
</organism>
<sequence length="335" mass="36864">MRSLPLFLLFSLMFSGCGILLQSPLGDKQEIQLTGKLSDEEGTPFQGKVTLQTSRQTYTEKTNPQGIFAISLLGFESKGLLNQAEKIKVQAQAENGSSVQQNIRLLSPETELSPMRFWNALSGPPDQARLKSAPQFSWKAAHETPDSYGVELSRDGYGVIWSQTTSTLQSQVVPQNLLENQASYHWSISANYPDYQARSSVRHFKTEKIVDVIPIFLAQSGGKNWPQFHDGLYEYQLSEAFELKSNQAIELLLDLSKSHTVGAVVIASSGFSATAQISITDSAESPASTAEISAKLSGYQALELPANSHGRYIHLRFIGNAGFLNLHEIRVLAPQ</sequence>
<dbReference type="EMBL" id="PFFQ01000039">
    <property type="protein sequence ID" value="PIW16235.1"/>
    <property type="molecule type" value="Genomic_DNA"/>
</dbReference>
<accession>A0A2M7G324</accession>
<dbReference type="InterPro" id="IPR013783">
    <property type="entry name" value="Ig-like_fold"/>
</dbReference>